<reference evidence="6 7" key="1">
    <citation type="journal article" date="2018" name="Mol. Plant">
        <title>The genome of Artemisia annua provides insight into the evolution of Asteraceae family and artemisinin biosynthesis.</title>
        <authorList>
            <person name="Shen Q."/>
            <person name="Zhang L."/>
            <person name="Liao Z."/>
            <person name="Wang S."/>
            <person name="Yan T."/>
            <person name="Shi P."/>
            <person name="Liu M."/>
            <person name="Fu X."/>
            <person name="Pan Q."/>
            <person name="Wang Y."/>
            <person name="Lv Z."/>
            <person name="Lu X."/>
            <person name="Zhang F."/>
            <person name="Jiang W."/>
            <person name="Ma Y."/>
            <person name="Chen M."/>
            <person name="Hao X."/>
            <person name="Li L."/>
            <person name="Tang Y."/>
            <person name="Lv G."/>
            <person name="Zhou Y."/>
            <person name="Sun X."/>
            <person name="Brodelius P.E."/>
            <person name="Rose J.K.C."/>
            <person name="Tang K."/>
        </authorList>
    </citation>
    <scope>NUCLEOTIDE SEQUENCE [LARGE SCALE GENOMIC DNA]</scope>
    <source>
        <strain evidence="7">cv. Huhao1</strain>
        <tissue evidence="6">Leaf</tissue>
    </source>
</reference>
<keyword evidence="2" id="KW-0819">tRNA processing</keyword>
<dbReference type="Proteomes" id="UP000245207">
    <property type="component" value="Unassembled WGS sequence"/>
</dbReference>
<evidence type="ECO:0000313" key="7">
    <source>
        <dbReference type="Proteomes" id="UP000245207"/>
    </source>
</evidence>
<dbReference type="PANTHER" id="PTHR13326">
    <property type="entry name" value="TRNA PSEUDOURIDINE SYNTHASE D"/>
    <property type="match status" value="1"/>
</dbReference>
<dbReference type="HAMAP" id="MF_01082">
    <property type="entry name" value="TruD"/>
    <property type="match status" value="1"/>
</dbReference>
<dbReference type="InterPro" id="IPR001656">
    <property type="entry name" value="PsdUridine_synth_TruD"/>
</dbReference>
<dbReference type="GO" id="GO:0008033">
    <property type="term" value="P:tRNA processing"/>
    <property type="evidence" value="ECO:0007669"/>
    <property type="project" value="UniProtKB-KW"/>
</dbReference>
<dbReference type="Pfam" id="PF01142">
    <property type="entry name" value="TruD"/>
    <property type="match status" value="1"/>
</dbReference>
<accession>A0A2U1NRB8</accession>
<sequence>MGMFANPFPMTLTLTSSSIIFQKTQLLTKPYSCACFYKNKNKLIKPYSYSSSSTYNLSESENSYSGMKSSSLEECDVGISCYISPLPGFRGVLKQRYSDFVVNEVDLDQNVVHLTSLDAPTEIAEEPETKTTTDQVNGNHDTELESFRALAGDSDADSLKEFIDKFGLDVENGPTSVVLSPSSDKAQRTAVHNFFKERLKFLVTDTVDGPDASSKCIRVRLNSGSSNDRGRGGSKKRKGRGDTTPYDSRGSDHWPEHLGKFLRFHLCKENKDTQEALGLIGKMLGVQPRSFGFSGTKDKRAVTTQRVTVFKQRANKVANLNKRLIGIKVGDFCYVNEGLLLGQLHGNRFTITLRGVVADSEDTVKAAAEALGKHGFINYFGMQRFGSGSVPTHLIGAKLLKGEWKEAVNMILDPRDESEDIDGTLRQLPRFLVAEKAILQCLKKCPGNYLQALKSVPRTLRMMYVHSYQSYLWNHAASMRVQKYGTDQVVLGDLVYSNEETAYEVKQIHDSEPEEIECNDLSENNHLDEADAHASEGNFTSVKVVTNEDIASGHYTIADIVLPLPGSRVIYPQNDIQQYYQDLADKDGVSLMESIHNVKEFSITSMTGAYRRVFGNPKDYEWDLIKYTDVSIPLTTTDLDIVTKDEGYGKNSTVSKSQIDVSTPNGEAILQQKDSSIVSTAPGDQLALKLSFTLPASCYATMAIRELLKTSTSSRGQPTCEMLATTALRFPVFEVQGDHAQLQQEGRLLQVGLIQ</sequence>
<evidence type="ECO:0000256" key="4">
    <source>
        <dbReference type="SAM" id="MobiDB-lite"/>
    </source>
</evidence>
<gene>
    <name evidence="6" type="ORF">CTI12_AA237090</name>
</gene>
<organism evidence="6 7">
    <name type="scientific">Artemisia annua</name>
    <name type="common">Sweet wormwood</name>
    <dbReference type="NCBI Taxonomy" id="35608"/>
    <lineage>
        <taxon>Eukaryota</taxon>
        <taxon>Viridiplantae</taxon>
        <taxon>Streptophyta</taxon>
        <taxon>Embryophyta</taxon>
        <taxon>Tracheophyta</taxon>
        <taxon>Spermatophyta</taxon>
        <taxon>Magnoliopsida</taxon>
        <taxon>eudicotyledons</taxon>
        <taxon>Gunneridae</taxon>
        <taxon>Pentapetalae</taxon>
        <taxon>asterids</taxon>
        <taxon>campanulids</taxon>
        <taxon>Asterales</taxon>
        <taxon>Asteraceae</taxon>
        <taxon>Asteroideae</taxon>
        <taxon>Anthemideae</taxon>
        <taxon>Artemisiinae</taxon>
        <taxon>Artemisia</taxon>
    </lineage>
</organism>
<dbReference type="PROSITE" id="PS50984">
    <property type="entry name" value="TRUD"/>
    <property type="match status" value="1"/>
</dbReference>
<dbReference type="GO" id="GO:0009982">
    <property type="term" value="F:pseudouridine synthase activity"/>
    <property type="evidence" value="ECO:0007669"/>
    <property type="project" value="InterPro"/>
</dbReference>
<evidence type="ECO:0000256" key="3">
    <source>
        <dbReference type="ARBA" id="ARBA00023235"/>
    </source>
</evidence>
<dbReference type="Gene3D" id="3.30.2350.20">
    <property type="entry name" value="TruD, catalytic domain"/>
    <property type="match status" value="2"/>
</dbReference>
<dbReference type="FunFam" id="3.30.2350.20:FF:000006">
    <property type="entry name" value="Multisubstrate pseudouridine synthase 7"/>
    <property type="match status" value="1"/>
</dbReference>
<dbReference type="OrthoDB" id="447290at2759"/>
<dbReference type="GO" id="GO:0001522">
    <property type="term" value="P:pseudouridine synthesis"/>
    <property type="evidence" value="ECO:0007669"/>
    <property type="project" value="InterPro"/>
</dbReference>
<evidence type="ECO:0000256" key="1">
    <source>
        <dbReference type="ARBA" id="ARBA00007953"/>
    </source>
</evidence>
<protein>
    <submittedName>
        <fullName evidence="6">Pseudouridine synthase family protein</fullName>
    </submittedName>
</protein>
<dbReference type="PROSITE" id="PS01268">
    <property type="entry name" value="UPF0024"/>
    <property type="match status" value="1"/>
</dbReference>
<dbReference type="EMBL" id="PKPP01002318">
    <property type="protein sequence ID" value="PWA76059.1"/>
    <property type="molecule type" value="Genomic_DNA"/>
</dbReference>
<dbReference type="InterPro" id="IPR020103">
    <property type="entry name" value="PsdUridine_synth_cat_dom_sf"/>
</dbReference>
<comment type="caution">
    <text evidence="6">The sequence shown here is derived from an EMBL/GenBank/DDBJ whole genome shotgun (WGS) entry which is preliminary data.</text>
</comment>
<keyword evidence="7" id="KW-1185">Reference proteome</keyword>
<dbReference type="STRING" id="35608.A0A2U1NRB8"/>
<dbReference type="CDD" id="cd02576">
    <property type="entry name" value="PseudoU_synth_ScPUS7"/>
    <property type="match status" value="1"/>
</dbReference>
<evidence type="ECO:0000313" key="6">
    <source>
        <dbReference type="EMBL" id="PWA76059.1"/>
    </source>
</evidence>
<dbReference type="PIRSF" id="PIRSF037016">
    <property type="entry name" value="Pseudouridin_synth_euk_prd"/>
    <property type="match status" value="1"/>
</dbReference>
<dbReference type="AlphaFoldDB" id="A0A2U1NRB8"/>
<proteinExistence type="inferred from homology"/>
<dbReference type="InterPro" id="IPR020119">
    <property type="entry name" value="PsdUridine_synth_TruD_CS"/>
</dbReference>
<evidence type="ECO:0000259" key="5">
    <source>
        <dbReference type="PROSITE" id="PS50984"/>
    </source>
</evidence>
<feature type="region of interest" description="Disordered" evidence="4">
    <location>
        <begin position="218"/>
        <end position="252"/>
    </location>
</feature>
<keyword evidence="3" id="KW-0413">Isomerase</keyword>
<name>A0A2U1NRB8_ARTAN</name>
<dbReference type="InterPro" id="IPR011760">
    <property type="entry name" value="PsdUridine_synth_TruD_insert"/>
</dbReference>
<dbReference type="NCBIfam" id="TIGR00094">
    <property type="entry name" value="tRNA_TruD_broad"/>
    <property type="match status" value="1"/>
</dbReference>
<dbReference type="InterPro" id="IPR042214">
    <property type="entry name" value="TruD_catalytic"/>
</dbReference>
<feature type="domain" description="TRUD" evidence="5">
    <location>
        <begin position="375"/>
        <end position="616"/>
    </location>
</feature>
<evidence type="ECO:0000256" key="2">
    <source>
        <dbReference type="ARBA" id="ARBA00022694"/>
    </source>
</evidence>
<dbReference type="GO" id="GO:0003723">
    <property type="term" value="F:RNA binding"/>
    <property type="evidence" value="ECO:0007669"/>
    <property type="project" value="InterPro"/>
</dbReference>
<dbReference type="GO" id="GO:0005634">
    <property type="term" value="C:nucleus"/>
    <property type="evidence" value="ECO:0007669"/>
    <property type="project" value="TreeGrafter"/>
</dbReference>
<dbReference type="PANTHER" id="PTHR13326:SF21">
    <property type="entry name" value="PSEUDOURIDYLATE SYNTHASE PUS7L"/>
    <property type="match status" value="1"/>
</dbReference>
<dbReference type="SUPFAM" id="SSF55120">
    <property type="entry name" value="Pseudouridine synthase"/>
    <property type="match status" value="1"/>
</dbReference>
<comment type="similarity">
    <text evidence="1">Belongs to the pseudouridine synthase TruD family.</text>
</comment>